<protein>
    <recommendedName>
        <fullName evidence="3">Sce7725 family protein</fullName>
    </recommendedName>
</protein>
<evidence type="ECO:0008006" key="3">
    <source>
        <dbReference type="Google" id="ProtNLM"/>
    </source>
</evidence>
<dbReference type="Proteomes" id="UP000238163">
    <property type="component" value="Unassembled WGS sequence"/>
</dbReference>
<sequence length="305" mass="34396">MYFPYLRGKQFELIAVRELSELISPTIFRPIIEPVRLNLSPLIRTIKHLNEKGIEPLVVINPSVGDFKMEQWKLIQGLENEELRYLPCIVVRGGNVYEAQDNIRLLNGRFALQITGGIDHQAIELARDSEITIVDSDLPPAAIARLDKVVLFGDFFKKQKRNADYSKESSFSHLHTSFSNNSKAIGFSDYTIIGSDYSEAGGPAYVVTIHLSYINDEMFGEMFVRHYSSTDDGTPTDPAGKFAEALSKLVFDADHEHIFYNSSALTEFKTLHDRGHFPGLGQVKKLSMKHHIETVCNFLEQVEGA</sequence>
<dbReference type="NCBIfam" id="NF033831">
    <property type="entry name" value="sce7725_fam"/>
    <property type="match status" value="1"/>
</dbReference>
<keyword evidence="2" id="KW-1185">Reference proteome</keyword>
<accession>A0ABX5D5A5</accession>
<name>A0ABX5D5A5_9VIBR</name>
<evidence type="ECO:0000313" key="2">
    <source>
        <dbReference type="Proteomes" id="UP000238163"/>
    </source>
</evidence>
<reference evidence="1 2" key="2">
    <citation type="submission" date="2018-03" db="EMBL/GenBank/DDBJ databases">
        <title>Genetic Diversity and Phenotypic Plasticity of AHL Mediated Quorum Sensing in Environmental Strains of Vibrio mediterranei.</title>
        <authorList>
            <person name="Lantoine F."/>
            <person name="Vouve F."/>
        </authorList>
    </citation>
    <scope>NUCLEOTIDE SEQUENCE [LARGE SCALE GENOMIC DNA]</scope>
    <source>
        <strain evidence="1 2">17LN0615E</strain>
    </source>
</reference>
<dbReference type="InterPro" id="IPR047727">
    <property type="entry name" value="Sce7725-like"/>
</dbReference>
<evidence type="ECO:0000313" key="1">
    <source>
        <dbReference type="EMBL" id="PRQ64650.1"/>
    </source>
</evidence>
<gene>
    <name evidence="1" type="ORF">COR51_26425</name>
</gene>
<organism evidence="1 2">
    <name type="scientific">Vibrio mediterranei</name>
    <dbReference type="NCBI Taxonomy" id="689"/>
    <lineage>
        <taxon>Bacteria</taxon>
        <taxon>Pseudomonadati</taxon>
        <taxon>Pseudomonadota</taxon>
        <taxon>Gammaproteobacteria</taxon>
        <taxon>Vibrionales</taxon>
        <taxon>Vibrionaceae</taxon>
        <taxon>Vibrio</taxon>
    </lineage>
</organism>
<dbReference type="EMBL" id="NWTN01000040">
    <property type="protein sequence ID" value="PRQ64650.1"/>
    <property type="molecule type" value="Genomic_DNA"/>
</dbReference>
<reference evidence="1 2" key="1">
    <citation type="submission" date="2017-09" db="EMBL/GenBank/DDBJ databases">
        <authorList>
            <person name="Girard L."/>
            <person name="Lami R."/>
            <person name="Suzuki M."/>
            <person name="Baudart J."/>
        </authorList>
    </citation>
    <scope>NUCLEOTIDE SEQUENCE [LARGE SCALE GENOMIC DNA]</scope>
    <source>
        <strain evidence="1 2">17LN0615E</strain>
    </source>
</reference>
<dbReference type="RefSeq" id="WP_096444361.1">
    <property type="nucleotide sequence ID" value="NZ_NWTN01000040.1"/>
</dbReference>
<proteinExistence type="predicted"/>
<comment type="caution">
    <text evidence="1">The sequence shown here is derived from an EMBL/GenBank/DDBJ whole genome shotgun (WGS) entry which is preliminary data.</text>
</comment>